<name>X0TUW8_9ZZZZ</name>
<dbReference type="EMBL" id="BARS01010793">
    <property type="protein sequence ID" value="GAF97393.1"/>
    <property type="molecule type" value="Genomic_DNA"/>
</dbReference>
<dbReference type="InterPro" id="IPR050066">
    <property type="entry name" value="UvrABC_protein_C"/>
</dbReference>
<organism evidence="2">
    <name type="scientific">marine sediment metagenome</name>
    <dbReference type="NCBI Taxonomy" id="412755"/>
    <lineage>
        <taxon>unclassified sequences</taxon>
        <taxon>metagenomes</taxon>
        <taxon>ecological metagenomes</taxon>
    </lineage>
</organism>
<dbReference type="Pfam" id="PF08459">
    <property type="entry name" value="UvrC_RNaseH_dom"/>
    <property type="match status" value="1"/>
</dbReference>
<dbReference type="PANTHER" id="PTHR30562">
    <property type="entry name" value="UVRC/OXIDOREDUCTASE"/>
    <property type="match status" value="1"/>
</dbReference>
<dbReference type="GO" id="GO:0009381">
    <property type="term" value="F:excinuclease ABC activity"/>
    <property type="evidence" value="ECO:0007669"/>
    <property type="project" value="InterPro"/>
</dbReference>
<dbReference type="PANTHER" id="PTHR30562:SF1">
    <property type="entry name" value="UVRABC SYSTEM PROTEIN C"/>
    <property type="match status" value="1"/>
</dbReference>
<dbReference type="PROSITE" id="PS50165">
    <property type="entry name" value="UVRC"/>
    <property type="match status" value="1"/>
</dbReference>
<dbReference type="Gene3D" id="3.30.420.340">
    <property type="entry name" value="UvrC, RNAse H endonuclease domain"/>
    <property type="match status" value="1"/>
</dbReference>
<dbReference type="GO" id="GO:0009380">
    <property type="term" value="C:excinuclease repair complex"/>
    <property type="evidence" value="ECO:0007669"/>
    <property type="project" value="TreeGrafter"/>
</dbReference>
<sequence length="193" mass="21825">TDATGSMVYFLEGKPYTKYYRHYIVRSKSTPDDVAMMREVIKRRYLFLIENSFQLPDLILVDGGKGQLNAGVSVLKELGIEGIPIIGLAKRFEEIYIPGEKTPLILPKTSPLLKLFQRVRDEAHRFAVRLHKKQRKKKVTGSLLDDIKGIGPATRNKLLTHFGSFEGVKNASFEELAQIVGKKLAELLINNLK</sequence>
<dbReference type="InterPro" id="IPR038476">
    <property type="entry name" value="UvrC_RNase_H_dom_sf"/>
</dbReference>
<gene>
    <name evidence="2" type="ORF">S01H1_19872</name>
</gene>
<dbReference type="InterPro" id="IPR001162">
    <property type="entry name" value="UvrC_RNase_H_dom"/>
</dbReference>
<comment type="caution">
    <text evidence="2">The sequence shown here is derived from an EMBL/GenBank/DDBJ whole genome shotgun (WGS) entry which is preliminary data.</text>
</comment>
<dbReference type="InterPro" id="IPR010994">
    <property type="entry name" value="RuvA_2-like"/>
</dbReference>
<dbReference type="AlphaFoldDB" id="X0TUW8"/>
<evidence type="ECO:0000259" key="1">
    <source>
        <dbReference type="PROSITE" id="PS50165"/>
    </source>
</evidence>
<dbReference type="SUPFAM" id="SSF47781">
    <property type="entry name" value="RuvA domain 2-like"/>
    <property type="match status" value="1"/>
</dbReference>
<feature type="domain" description="UvrC family homology region profile" evidence="1">
    <location>
        <begin position="1"/>
        <end position="75"/>
    </location>
</feature>
<feature type="non-terminal residue" evidence="2">
    <location>
        <position position="1"/>
    </location>
</feature>
<dbReference type="Gene3D" id="1.10.150.20">
    <property type="entry name" value="5' to 3' exonuclease, C-terminal subdomain"/>
    <property type="match status" value="1"/>
</dbReference>
<dbReference type="Pfam" id="PF14520">
    <property type="entry name" value="HHH_5"/>
    <property type="match status" value="1"/>
</dbReference>
<evidence type="ECO:0000313" key="2">
    <source>
        <dbReference type="EMBL" id="GAF97393.1"/>
    </source>
</evidence>
<proteinExistence type="predicted"/>
<accession>X0TUW8</accession>
<protein>
    <recommendedName>
        <fullName evidence="1">UvrC family homology region profile domain-containing protein</fullName>
    </recommendedName>
</protein>
<reference evidence="2" key="1">
    <citation type="journal article" date="2014" name="Front. Microbiol.">
        <title>High frequency of phylogenetically diverse reductive dehalogenase-homologous genes in deep subseafloor sedimentary metagenomes.</title>
        <authorList>
            <person name="Kawai M."/>
            <person name="Futagami T."/>
            <person name="Toyoda A."/>
            <person name="Takaki Y."/>
            <person name="Nishi S."/>
            <person name="Hori S."/>
            <person name="Arai W."/>
            <person name="Tsubouchi T."/>
            <person name="Morono Y."/>
            <person name="Uchiyama I."/>
            <person name="Ito T."/>
            <person name="Fujiyama A."/>
            <person name="Inagaki F."/>
            <person name="Takami H."/>
        </authorList>
    </citation>
    <scope>NUCLEOTIDE SEQUENCE</scope>
    <source>
        <strain evidence="2">Expedition CK06-06</strain>
    </source>
</reference>
<dbReference type="GO" id="GO:0006974">
    <property type="term" value="P:DNA damage response"/>
    <property type="evidence" value="ECO:0007669"/>
    <property type="project" value="TreeGrafter"/>
</dbReference>